<feature type="transmembrane region" description="Helical" evidence="6">
    <location>
        <begin position="178"/>
        <end position="205"/>
    </location>
</feature>
<dbReference type="InterPro" id="IPR026022">
    <property type="entry name" value="PhoU_dom"/>
</dbReference>
<accession>A0A2N2F3T1</accession>
<dbReference type="InterPro" id="IPR003841">
    <property type="entry name" value="Na/Pi_transpt"/>
</dbReference>
<dbReference type="NCBIfam" id="NF037997">
    <property type="entry name" value="Na_Pi_symport"/>
    <property type="match status" value="1"/>
</dbReference>
<evidence type="ECO:0000256" key="3">
    <source>
        <dbReference type="ARBA" id="ARBA00022692"/>
    </source>
</evidence>
<dbReference type="Pfam" id="PF01895">
    <property type="entry name" value="PhoU"/>
    <property type="match status" value="1"/>
</dbReference>
<dbReference type="SUPFAM" id="SSF109755">
    <property type="entry name" value="PhoU-like"/>
    <property type="match status" value="1"/>
</dbReference>
<keyword evidence="4 6" id="KW-1133">Transmembrane helix</keyword>
<evidence type="ECO:0000256" key="5">
    <source>
        <dbReference type="ARBA" id="ARBA00023136"/>
    </source>
</evidence>
<dbReference type="GO" id="GO:0005886">
    <property type="term" value="C:plasma membrane"/>
    <property type="evidence" value="ECO:0007669"/>
    <property type="project" value="UniProtKB-SubCell"/>
</dbReference>
<evidence type="ECO:0000256" key="1">
    <source>
        <dbReference type="ARBA" id="ARBA00004651"/>
    </source>
</evidence>
<proteinExistence type="predicted"/>
<dbReference type="AlphaFoldDB" id="A0A2N2F3T1"/>
<dbReference type="PANTHER" id="PTHR10010">
    <property type="entry name" value="SOLUTE CARRIER FAMILY 34 SODIUM PHOSPHATE , MEMBER 2-RELATED"/>
    <property type="match status" value="1"/>
</dbReference>
<sequence>MFDIDPIYLKIALGIVSALILFLYAIDNLSSELQSLASDKFRDFIGKISKNRIAGLLAGAISTAVIQSSSAVSVITVVLVNTGVLSFRNSLAIIFGSKIGTTVTAQLALLSSTALAPILIIVGTLMKLLGSKFRLISKPIFFLGFILFCLGLLSSTIAPLRDNNEIVEIFANLSNPLIAYFVSAFFTAIIQSSSVTSGIVVILAMEGLIPIEVAIPMVLGANLGSSVTAFIASSRLSLHSKRAGIANVLFNFFGTSLFMLLLPYFTTFITSLVNGAAQQAALAHVMFNVINSSIFLLLLTPFEKLILKLVPGDEEEVLFKPKYLNGDEDPPKKQIQDIKREMIYSIENTIHIYEEAIAVYYNSGKQSLMKIQKLEALNDYLDDEITKAILRLAKKKLSAMDAKSSVLLVKISNNIEQIGDLGQDLSEVFTRMHTLGVAKKDVCIDQLSSIQSEFLDLVRELIPLILEPSDEKLKSIKERELRLTEHIQQHFDEHVTKLQEEDEYNGNVLVDAISILELATAKVREIRKLFEI</sequence>
<dbReference type="InterPro" id="IPR038078">
    <property type="entry name" value="PhoU-like_sf"/>
</dbReference>
<dbReference type="GO" id="GO:0005436">
    <property type="term" value="F:sodium:phosphate symporter activity"/>
    <property type="evidence" value="ECO:0007669"/>
    <property type="project" value="InterPro"/>
</dbReference>
<feature type="transmembrane region" description="Helical" evidence="6">
    <location>
        <begin position="107"/>
        <end position="128"/>
    </location>
</feature>
<feature type="transmembrane region" description="Helical" evidence="6">
    <location>
        <begin position="277"/>
        <end position="299"/>
    </location>
</feature>
<keyword evidence="2" id="KW-1003">Cell membrane</keyword>
<feature type="transmembrane region" description="Helical" evidence="6">
    <location>
        <begin position="211"/>
        <end position="232"/>
    </location>
</feature>
<organism evidence="8 9">
    <name type="scientific">Candidatus Dojkabacteria bacterium HGW-Dojkabacteria-1</name>
    <dbReference type="NCBI Taxonomy" id="2013761"/>
    <lineage>
        <taxon>Bacteria</taxon>
        <taxon>Candidatus Dojkabacteria</taxon>
    </lineage>
</organism>
<evidence type="ECO:0000313" key="9">
    <source>
        <dbReference type="Proteomes" id="UP000233417"/>
    </source>
</evidence>
<evidence type="ECO:0000313" key="8">
    <source>
        <dbReference type="EMBL" id="PKN02862.1"/>
    </source>
</evidence>
<name>A0A2N2F3T1_9BACT</name>
<evidence type="ECO:0000259" key="7">
    <source>
        <dbReference type="Pfam" id="PF01895"/>
    </source>
</evidence>
<feature type="transmembrane region" description="Helical" evidence="6">
    <location>
        <begin position="244"/>
        <end position="265"/>
    </location>
</feature>
<feature type="domain" description="PhoU" evidence="7">
    <location>
        <begin position="348"/>
        <end position="427"/>
    </location>
</feature>
<dbReference type="GO" id="GO:0044341">
    <property type="term" value="P:sodium-dependent phosphate transport"/>
    <property type="evidence" value="ECO:0007669"/>
    <property type="project" value="InterPro"/>
</dbReference>
<reference evidence="8 9" key="1">
    <citation type="journal article" date="2017" name="ISME J.">
        <title>Potential for microbial H2 and metal transformations associated with novel bacteria and archaea in deep terrestrial subsurface sediments.</title>
        <authorList>
            <person name="Hernsdorf A.W."/>
            <person name="Amano Y."/>
            <person name="Miyakawa K."/>
            <person name="Ise K."/>
            <person name="Suzuki Y."/>
            <person name="Anantharaman K."/>
            <person name="Probst A."/>
            <person name="Burstein D."/>
            <person name="Thomas B.C."/>
            <person name="Banfield J.F."/>
        </authorList>
    </citation>
    <scope>NUCLEOTIDE SEQUENCE [LARGE SCALE GENOMIC DNA]</scope>
    <source>
        <strain evidence="8">HGW-Dojkabacteria-1</strain>
    </source>
</reference>
<protein>
    <recommendedName>
        <fullName evidence="7">PhoU domain-containing protein</fullName>
    </recommendedName>
</protein>
<dbReference type="Gene3D" id="1.20.58.220">
    <property type="entry name" value="Phosphate transport system protein phou homolog 2, domain 2"/>
    <property type="match status" value="1"/>
</dbReference>
<dbReference type="EMBL" id="PHAO01000001">
    <property type="protein sequence ID" value="PKN02862.1"/>
    <property type="molecule type" value="Genomic_DNA"/>
</dbReference>
<comment type="subcellular location">
    <subcellularLocation>
        <location evidence="1">Cell membrane</location>
        <topology evidence="1">Multi-pass membrane protein</topology>
    </subcellularLocation>
</comment>
<feature type="transmembrane region" description="Helical" evidence="6">
    <location>
        <begin position="7"/>
        <end position="26"/>
    </location>
</feature>
<dbReference type="Proteomes" id="UP000233417">
    <property type="component" value="Unassembled WGS sequence"/>
</dbReference>
<gene>
    <name evidence="8" type="ORF">CVU76_02450</name>
</gene>
<feature type="transmembrane region" description="Helical" evidence="6">
    <location>
        <begin position="71"/>
        <end position="95"/>
    </location>
</feature>
<feature type="transmembrane region" description="Helical" evidence="6">
    <location>
        <begin position="140"/>
        <end position="158"/>
    </location>
</feature>
<keyword evidence="3 6" id="KW-0812">Transmembrane</keyword>
<dbReference type="PANTHER" id="PTHR10010:SF46">
    <property type="entry name" value="SODIUM-DEPENDENT PHOSPHATE TRANSPORT PROTEIN 2B"/>
    <property type="match status" value="1"/>
</dbReference>
<dbReference type="Pfam" id="PF02690">
    <property type="entry name" value="Na_Pi_cotrans"/>
    <property type="match status" value="2"/>
</dbReference>
<evidence type="ECO:0000256" key="4">
    <source>
        <dbReference type="ARBA" id="ARBA00022989"/>
    </source>
</evidence>
<comment type="caution">
    <text evidence="8">The sequence shown here is derived from an EMBL/GenBank/DDBJ whole genome shotgun (WGS) entry which is preliminary data.</text>
</comment>
<evidence type="ECO:0000256" key="2">
    <source>
        <dbReference type="ARBA" id="ARBA00022475"/>
    </source>
</evidence>
<keyword evidence="5 6" id="KW-0472">Membrane</keyword>
<evidence type="ECO:0000256" key="6">
    <source>
        <dbReference type="SAM" id="Phobius"/>
    </source>
</evidence>